<dbReference type="AlphaFoldDB" id="A0A7W4NYD3"/>
<proteinExistence type="predicted"/>
<dbReference type="InterPro" id="IPR019650">
    <property type="entry name" value="DUF2513"/>
</dbReference>
<keyword evidence="2" id="KW-1185">Reference proteome</keyword>
<protein>
    <submittedName>
        <fullName evidence="1">DUF2513 domain-containing protein</fullName>
    </submittedName>
</protein>
<name>A0A7W4NYD3_9PROT</name>
<dbReference type="Proteomes" id="UP000559860">
    <property type="component" value="Unassembled WGS sequence"/>
</dbReference>
<evidence type="ECO:0000313" key="1">
    <source>
        <dbReference type="EMBL" id="MBB2170459.1"/>
    </source>
</evidence>
<dbReference type="RefSeq" id="WP_182987900.1">
    <property type="nucleotide sequence ID" value="NZ_JABEQD010000033.1"/>
</dbReference>
<accession>A0A7W4NYD3</accession>
<comment type="caution">
    <text evidence="1">The sequence shown here is derived from an EMBL/GenBank/DDBJ whole genome shotgun (WGS) entry which is preliminary data.</text>
</comment>
<sequence length="126" mass="13886">MRRDMELVRSLLLRLEEVNIPPGANITFYGYEDEIAVDGYEPDVIALHLFMLLDGGLLKGKNMGQGVMMTDLSWAGHEFLDSVRDGEVWRRTKDGATRAGGFTIGLLGDLAKAILKGEIVKHTGLP</sequence>
<evidence type="ECO:0000313" key="2">
    <source>
        <dbReference type="Proteomes" id="UP000559860"/>
    </source>
</evidence>
<gene>
    <name evidence="1" type="ORF">HLH36_19360</name>
</gene>
<dbReference type="EMBL" id="JABEQD010000033">
    <property type="protein sequence ID" value="MBB2170459.1"/>
    <property type="molecule type" value="Genomic_DNA"/>
</dbReference>
<feature type="non-terminal residue" evidence="1">
    <location>
        <position position="126"/>
    </location>
</feature>
<reference evidence="1 2" key="1">
    <citation type="submission" date="2020-04" db="EMBL/GenBank/DDBJ databases">
        <title>Description of novel Gluconacetobacter.</title>
        <authorList>
            <person name="Sombolestani A."/>
        </authorList>
    </citation>
    <scope>NUCLEOTIDE SEQUENCE [LARGE SCALE GENOMIC DNA]</scope>
    <source>
        <strain evidence="1 2">LMG 27801</strain>
    </source>
</reference>
<dbReference type="Pfam" id="PF10711">
    <property type="entry name" value="DUF2513"/>
    <property type="match status" value="1"/>
</dbReference>
<organism evidence="1 2">
    <name type="scientific">Gluconacetobacter aggeris</name>
    <dbReference type="NCBI Taxonomy" id="1286186"/>
    <lineage>
        <taxon>Bacteria</taxon>
        <taxon>Pseudomonadati</taxon>
        <taxon>Pseudomonadota</taxon>
        <taxon>Alphaproteobacteria</taxon>
        <taxon>Acetobacterales</taxon>
        <taxon>Acetobacteraceae</taxon>
        <taxon>Gluconacetobacter</taxon>
    </lineage>
</organism>